<proteinExistence type="predicted"/>
<evidence type="ECO:0000313" key="1">
    <source>
        <dbReference type="EMBL" id="MDN7933257.1"/>
    </source>
</evidence>
<keyword evidence="2" id="KW-1185">Reference proteome</keyword>
<accession>A0ABT8PED7</accession>
<protein>
    <submittedName>
        <fullName evidence="1">Uncharacterized protein</fullName>
    </submittedName>
</protein>
<organism evidence="1 2">
    <name type="scientific">Burkholderia metallica</name>
    <dbReference type="NCBI Taxonomy" id="488729"/>
    <lineage>
        <taxon>Bacteria</taxon>
        <taxon>Pseudomonadati</taxon>
        <taxon>Pseudomonadota</taxon>
        <taxon>Betaproteobacteria</taxon>
        <taxon>Burkholderiales</taxon>
        <taxon>Burkholderiaceae</taxon>
        <taxon>Burkholderia</taxon>
        <taxon>Burkholderia cepacia complex</taxon>
    </lineage>
</organism>
<evidence type="ECO:0000313" key="2">
    <source>
        <dbReference type="Proteomes" id="UP001171606"/>
    </source>
</evidence>
<sequence>MLLKTLSFLLYLLVLVPIGWLRRLGNHSRFSPGFHRAPTSWDRT</sequence>
<dbReference type="Proteomes" id="UP001171606">
    <property type="component" value="Unassembled WGS sequence"/>
</dbReference>
<reference evidence="1" key="1">
    <citation type="submission" date="2023-07" db="EMBL/GenBank/DDBJ databases">
        <title>A collection of bacterial strains from the Burkholderia cepacia Research Laboratory and Repository.</title>
        <authorList>
            <person name="Lipuma J."/>
            <person name="Spilker T."/>
            <person name="Caverly L."/>
        </authorList>
    </citation>
    <scope>NUCLEOTIDE SEQUENCE</scope>
    <source>
        <strain evidence="1">AU42020</strain>
    </source>
</reference>
<dbReference type="RefSeq" id="WP_257785872.1">
    <property type="nucleotide sequence ID" value="NZ_CABVPT010000005.1"/>
</dbReference>
<name>A0ABT8PED7_9BURK</name>
<comment type="caution">
    <text evidence="1">The sequence shown here is derived from an EMBL/GenBank/DDBJ whole genome shotgun (WGS) entry which is preliminary data.</text>
</comment>
<dbReference type="EMBL" id="JAUJSQ010000006">
    <property type="protein sequence ID" value="MDN7933257.1"/>
    <property type="molecule type" value="Genomic_DNA"/>
</dbReference>
<gene>
    <name evidence="1" type="ORF">QZM52_18390</name>
</gene>
<dbReference type="GeneID" id="74309146"/>